<feature type="transmembrane region" description="Helical" evidence="1">
    <location>
        <begin position="7"/>
        <end position="25"/>
    </location>
</feature>
<proteinExistence type="predicted"/>
<gene>
    <name evidence="2" type="ORF">T190423A01A_10088</name>
</gene>
<sequence length="62" mass="7009">MGKMIKYLFLVAGIINVGYFIGTFFGGQSPLFNNMNIWIQRLLLAILAAGFFSLYSKKNKTK</sequence>
<keyword evidence="3" id="KW-1185">Reference proteome</keyword>
<protein>
    <submittedName>
        <fullName evidence="2">Uncharacterized protein</fullName>
    </submittedName>
</protein>
<keyword evidence="1" id="KW-0472">Membrane</keyword>
<evidence type="ECO:0000313" key="2">
    <source>
        <dbReference type="EMBL" id="CAL2101525.1"/>
    </source>
</evidence>
<accession>A0ABM9P7H9</accession>
<dbReference type="Proteomes" id="UP001497527">
    <property type="component" value="Unassembled WGS sequence"/>
</dbReference>
<evidence type="ECO:0000256" key="1">
    <source>
        <dbReference type="SAM" id="Phobius"/>
    </source>
</evidence>
<name>A0ABM9P7H9_9FLAO</name>
<organism evidence="2 3">
    <name type="scientific">Tenacibaculum polynesiense</name>
    <dbReference type="NCBI Taxonomy" id="3137857"/>
    <lineage>
        <taxon>Bacteria</taxon>
        <taxon>Pseudomonadati</taxon>
        <taxon>Bacteroidota</taxon>
        <taxon>Flavobacteriia</taxon>
        <taxon>Flavobacteriales</taxon>
        <taxon>Flavobacteriaceae</taxon>
        <taxon>Tenacibaculum</taxon>
    </lineage>
</organism>
<comment type="caution">
    <text evidence="2">The sequence shown here is derived from an EMBL/GenBank/DDBJ whole genome shotgun (WGS) entry which is preliminary data.</text>
</comment>
<feature type="transmembrane region" description="Helical" evidence="1">
    <location>
        <begin position="37"/>
        <end position="55"/>
    </location>
</feature>
<keyword evidence="1" id="KW-0812">Transmembrane</keyword>
<dbReference type="RefSeq" id="WP_348715309.1">
    <property type="nucleotide sequence ID" value="NZ_CAXJIO010000010.1"/>
</dbReference>
<evidence type="ECO:0000313" key="3">
    <source>
        <dbReference type="Proteomes" id="UP001497527"/>
    </source>
</evidence>
<keyword evidence="1" id="KW-1133">Transmembrane helix</keyword>
<dbReference type="EMBL" id="CAXJIO010000010">
    <property type="protein sequence ID" value="CAL2101525.1"/>
    <property type="molecule type" value="Genomic_DNA"/>
</dbReference>
<reference evidence="2 3" key="1">
    <citation type="submission" date="2024-05" db="EMBL/GenBank/DDBJ databases">
        <authorList>
            <person name="Duchaud E."/>
        </authorList>
    </citation>
    <scope>NUCLEOTIDE SEQUENCE [LARGE SCALE GENOMIC DNA]</scope>
    <source>
        <strain evidence="2">Ena-SAMPLE-TAB-13-05-2024-13:56:06:370-140308</strain>
    </source>
</reference>